<evidence type="ECO:0000256" key="1">
    <source>
        <dbReference type="SAM" id="MobiDB-lite"/>
    </source>
</evidence>
<reference evidence="2" key="1">
    <citation type="submission" date="2020-02" db="EMBL/GenBank/DDBJ databases">
        <authorList>
            <person name="Meier V. D."/>
        </authorList>
    </citation>
    <scope>NUCLEOTIDE SEQUENCE</scope>
    <source>
        <strain evidence="2">AVDCRST_MAG54</strain>
    </source>
</reference>
<organism evidence="2">
    <name type="scientific">uncultured Actinomycetospora sp</name>
    <dbReference type="NCBI Taxonomy" id="1135996"/>
    <lineage>
        <taxon>Bacteria</taxon>
        <taxon>Bacillati</taxon>
        <taxon>Actinomycetota</taxon>
        <taxon>Actinomycetes</taxon>
        <taxon>Pseudonocardiales</taxon>
        <taxon>Pseudonocardiaceae</taxon>
        <taxon>Actinomycetospora</taxon>
        <taxon>environmental samples</taxon>
    </lineage>
</organism>
<dbReference type="EMBL" id="CADCTH010000551">
    <property type="protein sequence ID" value="CAA9290509.1"/>
    <property type="molecule type" value="Genomic_DNA"/>
</dbReference>
<proteinExistence type="predicted"/>
<protein>
    <submittedName>
        <fullName evidence="2">Uncharacterized protein</fullName>
    </submittedName>
</protein>
<dbReference type="AlphaFoldDB" id="A0A6J4JYF8"/>
<sequence length="63" mass="6892">MEIVTFAGTGGPVAGWPSYAVAPFRGVVCEPQGLLHQSARLRQRDLTFPTDPQRPSAPRRWSA</sequence>
<accession>A0A6J4JYF8</accession>
<gene>
    <name evidence="2" type="ORF">AVDCRST_MAG54-4396</name>
</gene>
<name>A0A6J4JYF8_9PSEU</name>
<feature type="region of interest" description="Disordered" evidence="1">
    <location>
        <begin position="40"/>
        <end position="63"/>
    </location>
</feature>
<evidence type="ECO:0000313" key="2">
    <source>
        <dbReference type="EMBL" id="CAA9290509.1"/>
    </source>
</evidence>